<accession>A0A4P8N6B3</accession>
<sequence length="79" mass="9294">MKDFIGTPLHIGQNVVFIRDVWDVQHVLHKGVVIGFEYNKIQVEFVETAYKWNTYTEKHDIPEYSTVMRSFSSNQVFGQ</sequence>
<protein>
    <submittedName>
        <fullName evidence="1">Uncharacterized protein</fullName>
    </submittedName>
</protein>
<organism evidence="1 2">
    <name type="scientific">Rheinheimera phage Barba21A</name>
    <dbReference type="NCBI Taxonomy" id="2849598"/>
    <lineage>
        <taxon>Viruses</taxon>
        <taxon>Duplodnaviria</taxon>
        <taxon>Heunggongvirae</taxon>
        <taxon>Uroviricota</taxon>
        <taxon>Caudoviricetes</taxon>
        <taxon>Barbavirus</taxon>
        <taxon>Barbavirus barba21A</taxon>
    </lineage>
</organism>
<dbReference type="Pfam" id="PF23835">
    <property type="entry name" value="DUF7205"/>
    <property type="match status" value="1"/>
</dbReference>
<dbReference type="Proteomes" id="UP000303606">
    <property type="component" value="Segment"/>
</dbReference>
<reference evidence="1 2" key="1">
    <citation type="submission" date="2019-03" db="EMBL/GenBank/DDBJ databases">
        <title>Genomic and seasonal variations among aquatic phages infecting the Baltic Sea Gammaproteobacteria Rheinheimera sp. bal341.</title>
        <authorList>
            <person name="Nilsson E."/>
            <person name="Li K."/>
            <person name="Fridlund J."/>
            <person name="Sulcius S."/>
            <person name="Bunse C."/>
            <person name="Karlsson C.M.G."/>
            <person name="Lindh M."/>
            <person name="Lundin D."/>
            <person name="Pinhassi J."/>
            <person name="Holmfeldt K."/>
        </authorList>
    </citation>
    <scope>NUCLEOTIDE SEQUENCE [LARGE SCALE GENOMIC DNA]</scope>
</reference>
<proteinExistence type="predicted"/>
<dbReference type="EMBL" id="MK719733">
    <property type="protein sequence ID" value="QCQ62350.1"/>
    <property type="molecule type" value="Genomic_DNA"/>
</dbReference>
<gene>
    <name evidence="1" type="ORF">Barba21A_gp090</name>
</gene>
<evidence type="ECO:0000313" key="2">
    <source>
        <dbReference type="Proteomes" id="UP000303606"/>
    </source>
</evidence>
<name>A0A4P8N6B3_9CAUD</name>
<keyword evidence="2" id="KW-1185">Reference proteome</keyword>
<dbReference type="InterPro" id="IPR055629">
    <property type="entry name" value="DUF7205"/>
</dbReference>
<evidence type="ECO:0000313" key="1">
    <source>
        <dbReference type="EMBL" id="QCQ62350.1"/>
    </source>
</evidence>